<feature type="domain" description="Carbohydrate-binding/sugar hydrolysis" evidence="5">
    <location>
        <begin position="664"/>
        <end position="808"/>
    </location>
</feature>
<feature type="domain" description="Carbohydrate-binding/sugar hydrolysis" evidence="5">
    <location>
        <begin position="526"/>
        <end position="648"/>
    </location>
</feature>
<name>A0A7S2D852_9EUKA</name>
<keyword evidence="2" id="KW-0677">Repeat</keyword>
<dbReference type="SMART" id="SM00722">
    <property type="entry name" value="CASH"/>
    <property type="match status" value="2"/>
</dbReference>
<dbReference type="CDD" id="cd09917">
    <property type="entry name" value="F-box_SF"/>
    <property type="match status" value="1"/>
</dbReference>
<organism evidence="6">
    <name type="scientific">Haptolina brevifila</name>
    <dbReference type="NCBI Taxonomy" id="156173"/>
    <lineage>
        <taxon>Eukaryota</taxon>
        <taxon>Haptista</taxon>
        <taxon>Haptophyta</taxon>
        <taxon>Prymnesiophyceae</taxon>
        <taxon>Prymnesiales</taxon>
        <taxon>Prymnesiaceae</taxon>
        <taxon>Haptolina</taxon>
    </lineage>
</organism>
<evidence type="ECO:0000256" key="4">
    <source>
        <dbReference type="SAM" id="MobiDB-lite"/>
    </source>
</evidence>
<dbReference type="NCBIfam" id="TIGR03804">
    <property type="entry name" value="para_beta_helix"/>
    <property type="match status" value="1"/>
</dbReference>
<proteinExistence type="predicted"/>
<dbReference type="AlphaFoldDB" id="A0A7S2D852"/>
<dbReference type="Pfam" id="PF13229">
    <property type="entry name" value="Beta_helix"/>
    <property type="match status" value="2"/>
</dbReference>
<evidence type="ECO:0000313" key="6">
    <source>
        <dbReference type="EMBL" id="CAD9446306.1"/>
    </source>
</evidence>
<evidence type="ECO:0000256" key="3">
    <source>
        <dbReference type="ARBA" id="ARBA00022786"/>
    </source>
</evidence>
<dbReference type="InterPro" id="IPR022441">
    <property type="entry name" value="Para_beta_helix_rpt-2"/>
</dbReference>
<dbReference type="InterPro" id="IPR039448">
    <property type="entry name" value="Beta_helix"/>
</dbReference>
<evidence type="ECO:0000256" key="1">
    <source>
        <dbReference type="ARBA" id="ARBA00004906"/>
    </source>
</evidence>
<dbReference type="SMART" id="SM00710">
    <property type="entry name" value="PbH1"/>
    <property type="match status" value="13"/>
</dbReference>
<dbReference type="PANTHER" id="PTHR22990:SF15">
    <property type="entry name" value="F-BOX ONLY PROTEIN 10"/>
    <property type="match status" value="1"/>
</dbReference>
<accession>A0A7S2D852</accession>
<dbReference type="PANTHER" id="PTHR22990">
    <property type="entry name" value="F-BOX ONLY PROTEIN"/>
    <property type="match status" value="1"/>
</dbReference>
<feature type="region of interest" description="Disordered" evidence="4">
    <location>
        <begin position="209"/>
        <end position="232"/>
    </location>
</feature>
<dbReference type="InterPro" id="IPR011050">
    <property type="entry name" value="Pectin_lyase_fold/virulence"/>
</dbReference>
<evidence type="ECO:0000259" key="5">
    <source>
        <dbReference type="SMART" id="SM00722"/>
    </source>
</evidence>
<protein>
    <recommendedName>
        <fullName evidence="5">Carbohydrate-binding/sugar hydrolysis domain-containing protein</fullName>
    </recommendedName>
</protein>
<dbReference type="InterPro" id="IPR006633">
    <property type="entry name" value="Carb-bd_sugar_hydrolysis-dom"/>
</dbReference>
<dbReference type="GO" id="GO:0006511">
    <property type="term" value="P:ubiquitin-dependent protein catabolic process"/>
    <property type="evidence" value="ECO:0007669"/>
    <property type="project" value="TreeGrafter"/>
</dbReference>
<dbReference type="InterPro" id="IPR006626">
    <property type="entry name" value="PbH1"/>
</dbReference>
<evidence type="ECO:0000256" key="2">
    <source>
        <dbReference type="ARBA" id="ARBA00022737"/>
    </source>
</evidence>
<gene>
    <name evidence="6" type="ORF">CBRE1094_LOCUS14435</name>
</gene>
<comment type="pathway">
    <text evidence="1">Protein modification; protein ubiquitination.</text>
</comment>
<dbReference type="Gene3D" id="2.160.20.10">
    <property type="entry name" value="Single-stranded right-handed beta-helix, Pectin lyase-like"/>
    <property type="match status" value="3"/>
</dbReference>
<keyword evidence="3" id="KW-0833">Ubl conjugation pathway</keyword>
<dbReference type="EMBL" id="HBGU01026617">
    <property type="protein sequence ID" value="CAD9446306.1"/>
    <property type="molecule type" value="Transcribed_RNA"/>
</dbReference>
<sequence length="822" mass="86941">MGATGANCAVPPPIPLDRERNRVLVAEALQRAAMAANNGSVDSACAMLTDVELMVANSPSTIAHDPLSEKLLEVVNAAIGWFNEVLSDCKCRSRSTLVDKSSSLSLPGGGALRSEVQPLTNTTMVGVIADVTPPADTRTALKPRTFAVSLPFSSLGSGANPSASGLNMTGALPFSLHDGGSSTILAAGSTSSAITAGAGRSESLWHHRALRDSSDSASTHGGSEIDSPMPSGIRGITLRKNPLLPKAPPIRLLGSVTFAGGKRGRIGGTLRGRPRLQPPVLMPLHAPPIARDSGASIVPPPLGIMPPLPPAGVAAKGVQGSYESWLCRLLRMPLRPLPLPDELIVHIFSFLQPAVLFHASLTLPSLIVDKTATTVRGHFTTISAALRAAQPGDRLIIRPGVYRESLRIEVPVMLLGCQSGAAGGAGVTITSSRNHTVHSTASFARMENITLRQTGSSGRSCLLVSRGRLDVSECDISSASGLCVEVTDSAAPIVRHSRIHGGAAAGLWFRAAGCGLVEGNEIWGNGWSGVQISDESNPTLLRNYIHDNKSAGVISFNHGRGVARHNDITSNGKGGVQVRSRASPELICNRIFAERSFGVWVYEHGLGRFEDNDIVNNAWSGFQVEEGSAPVVVGNRLRGNRSAGIVVYNRGSGTYEWNDISCNGRCGVQIKSGSAPYFRHNRIHHEKQAGVLTAEDGTGVLEDNDIFDNQWSGVQTEGPSNPLLRHNRIHHNGGAGFIAYQNGSGLLESNNIYGNKKYGVQSKTGGHPTVRLNRIHDKVYGIYLTESGGGIYEENRIHNIRGTGIYVSSDCSPVLSNNHGVA</sequence>
<dbReference type="SUPFAM" id="SSF51126">
    <property type="entry name" value="Pectin lyase-like"/>
    <property type="match status" value="3"/>
</dbReference>
<reference evidence="6" key="1">
    <citation type="submission" date="2021-01" db="EMBL/GenBank/DDBJ databases">
        <authorList>
            <person name="Corre E."/>
            <person name="Pelletier E."/>
            <person name="Niang G."/>
            <person name="Scheremetjew M."/>
            <person name="Finn R."/>
            <person name="Kale V."/>
            <person name="Holt S."/>
            <person name="Cochrane G."/>
            <person name="Meng A."/>
            <person name="Brown T."/>
            <person name="Cohen L."/>
        </authorList>
    </citation>
    <scope>NUCLEOTIDE SEQUENCE</scope>
    <source>
        <strain evidence="6">UTEX LB 985</strain>
    </source>
</reference>
<dbReference type="InterPro" id="IPR051550">
    <property type="entry name" value="SCF-Subunits/Alg-Epimerases"/>
</dbReference>
<dbReference type="InterPro" id="IPR012334">
    <property type="entry name" value="Pectin_lyas_fold"/>
</dbReference>